<sequence precursor="true">MARMSRPRRVPLLVLSLAALAALPHASALDVRVRIGARTGEPVAASVQRGQLMLPLDALGRLGLPVRTDDIHDVVDVGCLRVRAGSVRVAFMPAPGGAPRMLRAPDLPVAADRRAGGVRVPVRGLLAPFGFRLAFDAREGLLTLTPPDVAQLQPDRATCALALAAWLTGER</sequence>
<name>E8U8B9_DEIML</name>
<keyword evidence="3" id="KW-1185">Reference proteome</keyword>
<proteinExistence type="predicted"/>
<protein>
    <recommendedName>
        <fullName evidence="4">Copper amine oxidase-like domain-containing protein</fullName>
    </recommendedName>
</protein>
<evidence type="ECO:0008006" key="4">
    <source>
        <dbReference type="Google" id="ProtNLM"/>
    </source>
</evidence>
<dbReference type="KEGG" id="dmr:Deima_1659"/>
<evidence type="ECO:0000256" key="1">
    <source>
        <dbReference type="SAM" id="SignalP"/>
    </source>
</evidence>
<reference evidence="3" key="2">
    <citation type="submission" date="2011-01" db="EMBL/GenBank/DDBJ databases">
        <title>The complete genome of Deinococcus maricopensis DSM 21211.</title>
        <authorList>
            <consortium name="US DOE Joint Genome Institute (JGI-PGF)"/>
            <person name="Lucas S."/>
            <person name="Copeland A."/>
            <person name="Lapidus A."/>
            <person name="Goodwin L."/>
            <person name="Pitluck S."/>
            <person name="Kyrpides N."/>
            <person name="Mavromatis K."/>
            <person name="Pagani I."/>
            <person name="Ivanova N."/>
            <person name="Ovchinnikova G."/>
            <person name="Zeytun A."/>
            <person name="Detter J.C."/>
            <person name="Han C."/>
            <person name="Land M."/>
            <person name="Hauser L."/>
            <person name="Markowitz V."/>
            <person name="Cheng J.-F."/>
            <person name="Hugenholtz P."/>
            <person name="Woyke T."/>
            <person name="Wu D."/>
            <person name="Pukall R."/>
            <person name="Gehrich-Schroeter G."/>
            <person name="Brambilla E."/>
            <person name="Klenk H.-P."/>
            <person name="Eisen J.A."/>
        </authorList>
    </citation>
    <scope>NUCLEOTIDE SEQUENCE [LARGE SCALE GENOMIC DNA]</scope>
    <source>
        <strain evidence="3">DSM 21211 / LMG 22137 / NRRL B-23946 / LB-34</strain>
    </source>
</reference>
<feature type="signal peptide" evidence="1">
    <location>
        <begin position="1"/>
        <end position="28"/>
    </location>
</feature>
<reference evidence="2 3" key="1">
    <citation type="journal article" date="2011" name="Stand. Genomic Sci.">
        <title>Complete genome sequence of Deinococcus maricopensis type strain (LB-34).</title>
        <authorList>
            <person name="Pukall R."/>
            <person name="Zeytun A."/>
            <person name="Lucas S."/>
            <person name="Lapidus A."/>
            <person name="Hammon N."/>
            <person name="Deshpande S."/>
            <person name="Nolan M."/>
            <person name="Cheng J.F."/>
            <person name="Pitluck S."/>
            <person name="Liolios K."/>
            <person name="Pagani I."/>
            <person name="Mikhailova N."/>
            <person name="Ivanova N."/>
            <person name="Mavromatis K."/>
            <person name="Pati A."/>
            <person name="Tapia R."/>
            <person name="Han C."/>
            <person name="Goodwin L."/>
            <person name="Chen A."/>
            <person name="Palaniappan K."/>
            <person name="Land M."/>
            <person name="Hauser L."/>
            <person name="Chang Y.J."/>
            <person name="Jeffries C.D."/>
            <person name="Brambilla E.M."/>
            <person name="Rohde M."/>
            <person name="Goker M."/>
            <person name="Detter J.C."/>
            <person name="Woyke T."/>
            <person name="Bristow J."/>
            <person name="Eisen J.A."/>
            <person name="Markowitz V."/>
            <person name="Hugenholtz P."/>
            <person name="Kyrpides N.C."/>
            <person name="Klenk H.P."/>
        </authorList>
    </citation>
    <scope>NUCLEOTIDE SEQUENCE [LARGE SCALE GENOMIC DNA]</scope>
    <source>
        <strain evidence="3">DSM 21211 / LMG 22137 / NRRL B-23946 / LB-34</strain>
    </source>
</reference>
<accession>E8U8B9</accession>
<dbReference type="STRING" id="709986.Deima_1659"/>
<organism evidence="2 3">
    <name type="scientific">Deinococcus maricopensis (strain DSM 21211 / LMG 22137 / NRRL B-23946 / LB-34)</name>
    <dbReference type="NCBI Taxonomy" id="709986"/>
    <lineage>
        <taxon>Bacteria</taxon>
        <taxon>Thermotogati</taxon>
        <taxon>Deinococcota</taxon>
        <taxon>Deinococci</taxon>
        <taxon>Deinococcales</taxon>
        <taxon>Deinococcaceae</taxon>
        <taxon>Deinococcus</taxon>
    </lineage>
</organism>
<evidence type="ECO:0000313" key="2">
    <source>
        <dbReference type="EMBL" id="ADV67308.1"/>
    </source>
</evidence>
<evidence type="ECO:0000313" key="3">
    <source>
        <dbReference type="Proteomes" id="UP000008635"/>
    </source>
</evidence>
<feature type="chain" id="PRO_5003232276" description="Copper amine oxidase-like domain-containing protein" evidence="1">
    <location>
        <begin position="29"/>
        <end position="171"/>
    </location>
</feature>
<dbReference type="HOGENOM" id="CLU_1560436_0_0_0"/>
<gene>
    <name evidence="2" type="ordered locus">Deima_1659</name>
</gene>
<dbReference type="Proteomes" id="UP000008635">
    <property type="component" value="Chromosome"/>
</dbReference>
<keyword evidence="1" id="KW-0732">Signal</keyword>
<dbReference type="EMBL" id="CP002454">
    <property type="protein sequence ID" value="ADV67308.1"/>
    <property type="molecule type" value="Genomic_DNA"/>
</dbReference>
<dbReference type="AlphaFoldDB" id="E8U8B9"/>